<gene>
    <name evidence="1" type="ORF">LCGC14_2784670</name>
</gene>
<name>A0A0F8YS95_9ZZZZ</name>
<proteinExistence type="predicted"/>
<organism evidence="1">
    <name type="scientific">marine sediment metagenome</name>
    <dbReference type="NCBI Taxonomy" id="412755"/>
    <lineage>
        <taxon>unclassified sequences</taxon>
        <taxon>metagenomes</taxon>
        <taxon>ecological metagenomes</taxon>
    </lineage>
</organism>
<reference evidence="1" key="1">
    <citation type="journal article" date="2015" name="Nature">
        <title>Complex archaea that bridge the gap between prokaryotes and eukaryotes.</title>
        <authorList>
            <person name="Spang A."/>
            <person name="Saw J.H."/>
            <person name="Jorgensen S.L."/>
            <person name="Zaremba-Niedzwiedzka K."/>
            <person name="Martijn J."/>
            <person name="Lind A.E."/>
            <person name="van Eijk R."/>
            <person name="Schleper C."/>
            <person name="Guy L."/>
            <person name="Ettema T.J."/>
        </authorList>
    </citation>
    <scope>NUCLEOTIDE SEQUENCE</scope>
</reference>
<comment type="caution">
    <text evidence="1">The sequence shown here is derived from an EMBL/GenBank/DDBJ whole genome shotgun (WGS) entry which is preliminary data.</text>
</comment>
<sequence>MGRKTGQNAKVEVEVGTVFYAMSALSTVASPAADIRKKFTTSATYLSDREKLQPVVRLDGILSGFVITPGTAVNSIDYSAGKLYIKGTLVSVNAGTITGLIRPTVNGQVHITSLTVDIDGNVNGTLGNAGAAGGERGAAGGVPFLPVDQALIGYLNMIYYDGSSSGGVVITAAEIDSETKERTILPSIEILYHDGGGSNPTNVGAINLASQLPLIHAATAGGPGTDGRNVYASYYDVTFEELPESMDFSFTDDIATIKSKAYRDKYEESSLSTATWSMTGTTYWSKVKDLIDLIKSTKRWVKLFPDADETAFWVGRGVFKANRNVPLDGNLDSAVTIDGSGQLFSKSS</sequence>
<accession>A0A0F8YS95</accession>
<protein>
    <submittedName>
        <fullName evidence="1">Uncharacterized protein</fullName>
    </submittedName>
</protein>
<dbReference type="AlphaFoldDB" id="A0A0F8YS95"/>
<dbReference type="EMBL" id="LAZR01051839">
    <property type="protein sequence ID" value="KKK84308.1"/>
    <property type="molecule type" value="Genomic_DNA"/>
</dbReference>
<evidence type="ECO:0000313" key="1">
    <source>
        <dbReference type="EMBL" id="KKK84308.1"/>
    </source>
</evidence>